<gene>
    <name evidence="1" type="ORF">SAMN05192574_108329</name>
</gene>
<protein>
    <submittedName>
        <fullName evidence="1">Predicted DNA-binding protein, MmcQ/YjbR family</fullName>
    </submittedName>
</protein>
<dbReference type="GO" id="GO:0003677">
    <property type="term" value="F:DNA binding"/>
    <property type="evidence" value="ECO:0007669"/>
    <property type="project" value="UniProtKB-KW"/>
</dbReference>
<keyword evidence="1" id="KW-0238">DNA-binding</keyword>
<dbReference type="SUPFAM" id="SSF142906">
    <property type="entry name" value="YjbR-like"/>
    <property type="match status" value="1"/>
</dbReference>
<dbReference type="STRING" id="551995.SAMN05192574_108329"/>
<dbReference type="InterPro" id="IPR007351">
    <property type="entry name" value="YjbR"/>
</dbReference>
<reference evidence="2" key="1">
    <citation type="submission" date="2016-10" db="EMBL/GenBank/DDBJ databases">
        <authorList>
            <person name="Varghese N."/>
            <person name="Submissions S."/>
        </authorList>
    </citation>
    <scope>NUCLEOTIDE SEQUENCE [LARGE SCALE GENOMIC DNA]</scope>
    <source>
        <strain evidence="2">Gh-48</strain>
    </source>
</reference>
<proteinExistence type="predicted"/>
<sequence>MTMTIETLQSICHKLPGVAEEIKLGEHLCFNVGGKSFLFTYPDGVPPSASFKVPAEDFEEIISKEGLEPQPYIARYKWVLARDISSLSEKEWEHYIRQSYRLIADKLPGKIKKELGL</sequence>
<dbReference type="PANTHER" id="PTHR35145:SF1">
    <property type="entry name" value="CYTOPLASMIC PROTEIN"/>
    <property type="match status" value="1"/>
</dbReference>
<accession>A0A1H8Q900</accession>
<evidence type="ECO:0000313" key="2">
    <source>
        <dbReference type="Proteomes" id="UP000198942"/>
    </source>
</evidence>
<evidence type="ECO:0000313" key="1">
    <source>
        <dbReference type="EMBL" id="SEO50546.1"/>
    </source>
</evidence>
<keyword evidence="2" id="KW-1185">Reference proteome</keyword>
<dbReference type="Pfam" id="PF04237">
    <property type="entry name" value="YjbR"/>
    <property type="match status" value="1"/>
</dbReference>
<dbReference type="Proteomes" id="UP000198942">
    <property type="component" value="Unassembled WGS sequence"/>
</dbReference>
<dbReference type="AlphaFoldDB" id="A0A1H8Q900"/>
<dbReference type="InterPro" id="IPR038056">
    <property type="entry name" value="YjbR-like_sf"/>
</dbReference>
<dbReference type="OrthoDB" id="9789813at2"/>
<dbReference type="InterPro" id="IPR058532">
    <property type="entry name" value="YjbR/MT2646/Rv2570-like"/>
</dbReference>
<dbReference type="PANTHER" id="PTHR35145">
    <property type="entry name" value="CYTOPLASMIC PROTEIN-RELATED"/>
    <property type="match status" value="1"/>
</dbReference>
<organism evidence="1 2">
    <name type="scientific">Mucilaginibacter gossypiicola</name>
    <dbReference type="NCBI Taxonomy" id="551995"/>
    <lineage>
        <taxon>Bacteria</taxon>
        <taxon>Pseudomonadati</taxon>
        <taxon>Bacteroidota</taxon>
        <taxon>Sphingobacteriia</taxon>
        <taxon>Sphingobacteriales</taxon>
        <taxon>Sphingobacteriaceae</taxon>
        <taxon>Mucilaginibacter</taxon>
    </lineage>
</organism>
<dbReference type="EMBL" id="FOCL01000008">
    <property type="protein sequence ID" value="SEO50546.1"/>
    <property type="molecule type" value="Genomic_DNA"/>
</dbReference>
<name>A0A1H8Q900_9SPHI</name>
<dbReference type="Gene3D" id="3.90.1150.30">
    <property type="match status" value="1"/>
</dbReference>